<dbReference type="InterPro" id="IPR027417">
    <property type="entry name" value="P-loop_NTPase"/>
</dbReference>
<dbReference type="AlphaFoldDB" id="A0AAV2I1G0"/>
<dbReference type="InterPro" id="IPR045058">
    <property type="entry name" value="GIMA/IAN/Toc"/>
</dbReference>
<accession>A0AAV2I1G0</accession>
<dbReference type="GO" id="GO:0005525">
    <property type="term" value="F:GTP binding"/>
    <property type="evidence" value="ECO:0007669"/>
    <property type="project" value="UniProtKB-KW"/>
</dbReference>
<dbReference type="Proteomes" id="UP001497497">
    <property type="component" value="Unassembled WGS sequence"/>
</dbReference>
<dbReference type="InterPro" id="IPR006703">
    <property type="entry name" value="G_AIG1"/>
</dbReference>
<feature type="domain" description="AIG1-type G" evidence="4">
    <location>
        <begin position="5"/>
        <end position="223"/>
    </location>
</feature>
<dbReference type="SUPFAM" id="SSF52540">
    <property type="entry name" value="P-loop containing nucleoside triphosphate hydrolases"/>
    <property type="match status" value="1"/>
</dbReference>
<sequence>MTASQRKITIALLGKTGHGKSATGNTILRKNYFKESSNMSSCSKLVKDGENKIDGYVVTVYDTPGPYDTDENEAFMKKKAVEHCDTLMYACTNSGVNAFILVLNYSASYTEEEIKTVNMYEQIFGPDFIKNHGILVFTHGENFDEEETGNFKTWCNAQTGPMKTLIEKFQDNILLIKNKGSFDGIRATSSHDILQLCIKKKEYLKCDYDRPSCIRNRKVLSGSGSYCKIM</sequence>
<protein>
    <recommendedName>
        <fullName evidence="4">AIG1-type G domain-containing protein</fullName>
    </recommendedName>
</protein>
<keyword evidence="2" id="KW-0547">Nucleotide-binding</keyword>
<dbReference type="PANTHER" id="PTHR10903:SF184">
    <property type="entry name" value="GTP-BINDING PROTEIN A"/>
    <property type="match status" value="1"/>
</dbReference>
<keyword evidence="3" id="KW-0342">GTP-binding</keyword>
<evidence type="ECO:0000256" key="2">
    <source>
        <dbReference type="ARBA" id="ARBA00022741"/>
    </source>
</evidence>
<evidence type="ECO:0000313" key="6">
    <source>
        <dbReference type="Proteomes" id="UP001497497"/>
    </source>
</evidence>
<name>A0AAV2I1G0_LYMST</name>
<dbReference type="Pfam" id="PF04548">
    <property type="entry name" value="AIG1"/>
    <property type="match status" value="1"/>
</dbReference>
<evidence type="ECO:0000313" key="5">
    <source>
        <dbReference type="EMBL" id="CAL1538903.1"/>
    </source>
</evidence>
<evidence type="ECO:0000256" key="3">
    <source>
        <dbReference type="ARBA" id="ARBA00023134"/>
    </source>
</evidence>
<proteinExistence type="inferred from homology"/>
<comment type="caution">
    <text evidence="5">The sequence shown here is derived from an EMBL/GenBank/DDBJ whole genome shotgun (WGS) entry which is preliminary data.</text>
</comment>
<keyword evidence="6" id="KW-1185">Reference proteome</keyword>
<organism evidence="5 6">
    <name type="scientific">Lymnaea stagnalis</name>
    <name type="common">Great pond snail</name>
    <name type="synonym">Helix stagnalis</name>
    <dbReference type="NCBI Taxonomy" id="6523"/>
    <lineage>
        <taxon>Eukaryota</taxon>
        <taxon>Metazoa</taxon>
        <taxon>Spiralia</taxon>
        <taxon>Lophotrochozoa</taxon>
        <taxon>Mollusca</taxon>
        <taxon>Gastropoda</taxon>
        <taxon>Heterobranchia</taxon>
        <taxon>Euthyneura</taxon>
        <taxon>Panpulmonata</taxon>
        <taxon>Hygrophila</taxon>
        <taxon>Lymnaeoidea</taxon>
        <taxon>Lymnaeidae</taxon>
        <taxon>Lymnaea</taxon>
    </lineage>
</organism>
<dbReference type="PROSITE" id="PS51720">
    <property type="entry name" value="G_AIG1"/>
    <property type="match status" value="1"/>
</dbReference>
<evidence type="ECO:0000259" key="4">
    <source>
        <dbReference type="PROSITE" id="PS51720"/>
    </source>
</evidence>
<gene>
    <name evidence="5" type="ORF">GSLYS_00012724001</name>
</gene>
<dbReference type="PANTHER" id="PTHR10903">
    <property type="entry name" value="GTPASE, IMAP FAMILY MEMBER-RELATED"/>
    <property type="match status" value="1"/>
</dbReference>
<evidence type="ECO:0000256" key="1">
    <source>
        <dbReference type="ARBA" id="ARBA00008535"/>
    </source>
</evidence>
<comment type="similarity">
    <text evidence="1">Belongs to the TRAFAC class TrmE-Era-EngA-EngB-Septin-like GTPase superfamily. AIG1/Toc34/Toc159-like paraseptin GTPase family. IAN subfamily.</text>
</comment>
<dbReference type="EMBL" id="CAXITT010000317">
    <property type="protein sequence ID" value="CAL1538903.1"/>
    <property type="molecule type" value="Genomic_DNA"/>
</dbReference>
<reference evidence="5 6" key="1">
    <citation type="submission" date="2024-04" db="EMBL/GenBank/DDBJ databases">
        <authorList>
            <consortium name="Genoscope - CEA"/>
            <person name="William W."/>
        </authorList>
    </citation>
    <scope>NUCLEOTIDE SEQUENCE [LARGE SCALE GENOMIC DNA]</scope>
</reference>
<dbReference type="Gene3D" id="3.40.50.300">
    <property type="entry name" value="P-loop containing nucleotide triphosphate hydrolases"/>
    <property type="match status" value="1"/>
</dbReference>